<protein>
    <submittedName>
        <fullName evidence="2">Alpha/beta hydrolase</fullName>
    </submittedName>
</protein>
<dbReference type="KEGG" id="talb:FTW19_08660"/>
<evidence type="ECO:0000259" key="1">
    <source>
        <dbReference type="Pfam" id="PF02129"/>
    </source>
</evidence>
<dbReference type="EMBL" id="CP042806">
    <property type="protein sequence ID" value="QEE28056.1"/>
    <property type="molecule type" value="Genomic_DNA"/>
</dbReference>
<dbReference type="SUPFAM" id="SSF53474">
    <property type="entry name" value="alpha/beta-Hydrolases"/>
    <property type="match status" value="1"/>
</dbReference>
<keyword evidence="2" id="KW-0378">Hydrolase</keyword>
<proteinExistence type="predicted"/>
<gene>
    <name evidence="2" type="ORF">FTW19_08660</name>
</gene>
<evidence type="ECO:0000313" key="2">
    <source>
        <dbReference type="EMBL" id="QEE28056.1"/>
    </source>
</evidence>
<dbReference type="AlphaFoldDB" id="A0A5B9ED84"/>
<dbReference type="InterPro" id="IPR000383">
    <property type="entry name" value="Xaa-Pro-like_dom"/>
</dbReference>
<sequence length="377" mass="40503">MTKWLRYSLGALALLVVVLLASWPWVKARLQAVAVLKTLSHEPIPLPVRAVTASNVLTQDVAIPTANGTLRGRLYSPAGISGAPGMVIVHGVHHLGMNEPRLELFASAMASCGLQVLTPELPAIADYRIGPESVSAIGDSARWFAQQTGGKVSVLGLSFSGGLALLAAEQPAYAAEMKMVFAVGSQANMQRVARYYRTGQDLRPDGSVQTLTAHEYGPLVMEYEHMEDFASAADRAALSGVLKEHLYEDGAGERRALQTLTPAQRVVVAQLLKTADARTVTLLAANEIKHAREMEAVSPDRDLQSVGVPVFLLHGEADNVIPSAETLWLAKGLRPQVLEGALVSPLISHVEMGKSPGAADAWRLVNFIARMMRRAEQ</sequence>
<name>A0A5B9ED84_9BACT</name>
<feature type="domain" description="Xaa-Pro dipeptidyl-peptidase-like" evidence="1">
    <location>
        <begin position="142"/>
        <end position="329"/>
    </location>
</feature>
<reference evidence="2 3" key="1">
    <citation type="submission" date="2019-08" db="EMBL/GenBank/DDBJ databases">
        <title>Complete genome sequence of Terriglobus albidus strain ORNL.</title>
        <authorList>
            <person name="Podar M."/>
        </authorList>
    </citation>
    <scope>NUCLEOTIDE SEQUENCE [LARGE SCALE GENOMIC DNA]</scope>
    <source>
        <strain evidence="2 3">ORNL</strain>
    </source>
</reference>
<dbReference type="RefSeq" id="WP_147647246.1">
    <property type="nucleotide sequence ID" value="NZ_CP042806.1"/>
</dbReference>
<dbReference type="Gene3D" id="3.40.50.1820">
    <property type="entry name" value="alpha/beta hydrolase"/>
    <property type="match status" value="1"/>
</dbReference>
<accession>A0A5B9ED84</accession>
<evidence type="ECO:0000313" key="3">
    <source>
        <dbReference type="Proteomes" id="UP000321820"/>
    </source>
</evidence>
<dbReference type="Pfam" id="PF02129">
    <property type="entry name" value="Peptidase_S15"/>
    <property type="match status" value="1"/>
</dbReference>
<dbReference type="InterPro" id="IPR029058">
    <property type="entry name" value="AB_hydrolase_fold"/>
</dbReference>
<dbReference type="Proteomes" id="UP000321820">
    <property type="component" value="Chromosome"/>
</dbReference>
<dbReference type="GO" id="GO:0016787">
    <property type="term" value="F:hydrolase activity"/>
    <property type="evidence" value="ECO:0007669"/>
    <property type="project" value="UniProtKB-KW"/>
</dbReference>
<organism evidence="2 3">
    <name type="scientific">Terriglobus albidus</name>
    <dbReference type="NCBI Taxonomy" id="1592106"/>
    <lineage>
        <taxon>Bacteria</taxon>
        <taxon>Pseudomonadati</taxon>
        <taxon>Acidobacteriota</taxon>
        <taxon>Terriglobia</taxon>
        <taxon>Terriglobales</taxon>
        <taxon>Acidobacteriaceae</taxon>
        <taxon>Terriglobus</taxon>
    </lineage>
</organism>
<keyword evidence="3" id="KW-1185">Reference proteome</keyword>
<dbReference type="OrthoDB" id="111567at2"/>